<sequence length="61" mass="6534">MLGSFYVDARSDSLADDGTTYRGDESGTTVSITVNGNEVDPATYRRKDGDDVRIVVESDGS</sequence>
<dbReference type="Proteomes" id="UP000011560">
    <property type="component" value="Unassembled WGS sequence"/>
</dbReference>
<reference evidence="2 3" key="1">
    <citation type="journal article" date="2014" name="PLoS Genet.">
        <title>Phylogenetically driven sequencing of extremely halophilic archaea reveals strategies for static and dynamic osmo-response.</title>
        <authorList>
            <person name="Becker E.A."/>
            <person name="Seitzer P.M."/>
            <person name="Tritt A."/>
            <person name="Larsen D."/>
            <person name="Krusor M."/>
            <person name="Yao A.I."/>
            <person name="Wu D."/>
            <person name="Madern D."/>
            <person name="Eisen J.A."/>
            <person name="Darling A.E."/>
            <person name="Facciotti M.T."/>
        </authorList>
    </citation>
    <scope>NUCLEOTIDE SEQUENCE [LARGE SCALE GENOMIC DNA]</scope>
    <source>
        <strain evidence="2 3">JCM 14624</strain>
    </source>
</reference>
<proteinExistence type="predicted"/>
<gene>
    <name evidence="2" type="ORF">C479_09268</name>
</gene>
<feature type="region of interest" description="Disordered" evidence="1">
    <location>
        <begin position="13"/>
        <end position="35"/>
    </location>
</feature>
<comment type="caution">
    <text evidence="2">The sequence shown here is derived from an EMBL/GenBank/DDBJ whole genome shotgun (WGS) entry which is preliminary data.</text>
</comment>
<evidence type="ECO:0000256" key="1">
    <source>
        <dbReference type="SAM" id="MobiDB-lite"/>
    </source>
</evidence>
<dbReference type="AlphaFoldDB" id="M0BN17"/>
<dbReference type="EMBL" id="AOIQ01000014">
    <property type="protein sequence ID" value="ELZ10989.1"/>
    <property type="molecule type" value="Genomic_DNA"/>
</dbReference>
<feature type="compositionally biased region" description="Polar residues" evidence="1">
    <location>
        <begin position="26"/>
        <end position="35"/>
    </location>
</feature>
<protein>
    <submittedName>
        <fullName evidence="2">Uncharacterized protein</fullName>
    </submittedName>
</protein>
<accession>M0BN17</accession>
<organism evidence="2 3">
    <name type="scientific">Halovivax asiaticus JCM 14624</name>
    <dbReference type="NCBI Taxonomy" id="1227490"/>
    <lineage>
        <taxon>Archaea</taxon>
        <taxon>Methanobacteriati</taxon>
        <taxon>Methanobacteriota</taxon>
        <taxon>Stenosarchaea group</taxon>
        <taxon>Halobacteria</taxon>
        <taxon>Halobacteriales</taxon>
        <taxon>Natrialbaceae</taxon>
        <taxon>Halovivax</taxon>
    </lineage>
</organism>
<evidence type="ECO:0000313" key="3">
    <source>
        <dbReference type="Proteomes" id="UP000011560"/>
    </source>
</evidence>
<keyword evidence="3" id="KW-1185">Reference proteome</keyword>
<name>M0BN17_9EURY</name>
<dbReference type="RefSeq" id="WP_007701299.1">
    <property type="nucleotide sequence ID" value="NZ_AOIQ01000014.1"/>
</dbReference>
<evidence type="ECO:0000313" key="2">
    <source>
        <dbReference type="EMBL" id="ELZ10989.1"/>
    </source>
</evidence>